<dbReference type="InterPro" id="IPR011055">
    <property type="entry name" value="Dup_hybrid_motif"/>
</dbReference>
<dbReference type="PANTHER" id="PTHR21666">
    <property type="entry name" value="PEPTIDASE-RELATED"/>
    <property type="match status" value="1"/>
</dbReference>
<dbReference type="SUPFAM" id="SSF51261">
    <property type="entry name" value="Duplicated hybrid motif"/>
    <property type="match status" value="1"/>
</dbReference>
<gene>
    <name evidence="3" type="ORF">V1479_18655</name>
</gene>
<proteinExistence type="predicted"/>
<comment type="caution">
    <text evidence="3">The sequence shown here is derived from an EMBL/GenBank/DDBJ whole genome shotgun (WGS) entry which is preliminary data.</text>
</comment>
<dbReference type="GO" id="GO:0016787">
    <property type="term" value="F:hydrolase activity"/>
    <property type="evidence" value="ECO:0007669"/>
    <property type="project" value="UniProtKB-KW"/>
</dbReference>
<dbReference type="EC" id="3.4.-.-" evidence="3"/>
<organism evidence="3 4">
    <name type="scientific">Neoaquamicrobium sediminum</name>
    <dbReference type="NCBI Taxonomy" id="1849104"/>
    <lineage>
        <taxon>Bacteria</taxon>
        <taxon>Pseudomonadati</taxon>
        <taxon>Pseudomonadota</taxon>
        <taxon>Alphaproteobacteria</taxon>
        <taxon>Hyphomicrobiales</taxon>
        <taxon>Phyllobacteriaceae</taxon>
        <taxon>Neoaquamicrobium</taxon>
    </lineage>
</organism>
<sequence>MILVVVILLAVCIGIPLAYAWRIWRLSERSRVAWLLVVADSAVFVALVMLVGRWDIAGYYTRFVLLALLAVAVVLSLLRHARLPWLPADGASVWRQHWPTAGSLALFGAALVYVLLGLRTPADTRNLAFPLQGGTFVVGQGGGIALLNHHASHREQRYAADITAIGPAGFRASGILPRDVASYEIFDALVASPCEGTVLAAVDGLPDLPPPERDGDNAAGNHVVLDCDDIEVEIAHLREGSVAVETGDTLVVGEPIGRVGNSGNTTEPHLHIHAVDPQTRTGVAVTFDGRFPVRNRIYRN</sequence>
<keyword evidence="1" id="KW-1133">Transmembrane helix</keyword>
<dbReference type="Proteomes" id="UP001559025">
    <property type="component" value="Unassembled WGS sequence"/>
</dbReference>
<evidence type="ECO:0000259" key="2">
    <source>
        <dbReference type="Pfam" id="PF01551"/>
    </source>
</evidence>
<keyword evidence="3" id="KW-0378">Hydrolase</keyword>
<keyword evidence="1" id="KW-0472">Membrane</keyword>
<feature type="transmembrane region" description="Helical" evidence="1">
    <location>
        <begin position="59"/>
        <end position="78"/>
    </location>
</feature>
<dbReference type="InterPro" id="IPR016047">
    <property type="entry name" value="M23ase_b-sheet_dom"/>
</dbReference>
<dbReference type="CDD" id="cd12797">
    <property type="entry name" value="M23_peptidase"/>
    <property type="match status" value="1"/>
</dbReference>
<evidence type="ECO:0000313" key="4">
    <source>
        <dbReference type="Proteomes" id="UP001559025"/>
    </source>
</evidence>
<dbReference type="RefSeq" id="WP_368804265.1">
    <property type="nucleotide sequence ID" value="NZ_JAZHFV010000006.1"/>
</dbReference>
<evidence type="ECO:0000313" key="3">
    <source>
        <dbReference type="EMBL" id="MEX4009338.1"/>
    </source>
</evidence>
<keyword evidence="4" id="KW-1185">Reference proteome</keyword>
<name>A0ABV3WXA8_9HYPH</name>
<dbReference type="EMBL" id="JAZHFV010000006">
    <property type="protein sequence ID" value="MEX4009338.1"/>
    <property type="molecule type" value="Genomic_DNA"/>
</dbReference>
<reference evidence="3 4" key="1">
    <citation type="submission" date="2024-01" db="EMBL/GenBank/DDBJ databases">
        <title>New evidence supports the origin of RcGTA from prophage.</title>
        <authorList>
            <person name="Xu Y."/>
            <person name="Liu B."/>
            <person name="Chen F."/>
        </authorList>
    </citation>
    <scope>NUCLEOTIDE SEQUENCE [LARGE SCALE GENOMIC DNA]</scope>
    <source>
        <strain evidence="3 4">CBW1107-2</strain>
    </source>
</reference>
<dbReference type="Pfam" id="PF01551">
    <property type="entry name" value="Peptidase_M23"/>
    <property type="match status" value="1"/>
</dbReference>
<feature type="transmembrane region" description="Helical" evidence="1">
    <location>
        <begin position="30"/>
        <end position="52"/>
    </location>
</feature>
<protein>
    <submittedName>
        <fullName evidence="3">M23 family metallopeptidase</fullName>
        <ecNumber evidence="3">3.4.-.-</ecNumber>
    </submittedName>
</protein>
<evidence type="ECO:0000256" key="1">
    <source>
        <dbReference type="SAM" id="Phobius"/>
    </source>
</evidence>
<keyword evidence="1" id="KW-0812">Transmembrane</keyword>
<feature type="domain" description="M23ase beta-sheet core" evidence="2">
    <location>
        <begin position="192"/>
        <end position="274"/>
    </location>
</feature>
<dbReference type="InterPro" id="IPR050570">
    <property type="entry name" value="Cell_wall_metabolism_enzyme"/>
</dbReference>
<accession>A0ABV3WXA8</accession>
<feature type="transmembrane region" description="Helical" evidence="1">
    <location>
        <begin position="98"/>
        <end position="118"/>
    </location>
</feature>
<dbReference type="Gene3D" id="2.70.70.10">
    <property type="entry name" value="Glucose Permease (Domain IIA)"/>
    <property type="match status" value="1"/>
</dbReference>
<dbReference type="PANTHER" id="PTHR21666:SF270">
    <property type="entry name" value="MUREIN HYDROLASE ACTIVATOR ENVC"/>
    <property type="match status" value="1"/>
</dbReference>